<name>Q1LKB2_CUPMC</name>
<dbReference type="STRING" id="266264.Rmet_2537"/>
<dbReference type="RefSeq" id="WP_011517113.1">
    <property type="nucleotide sequence ID" value="NC_007973.1"/>
</dbReference>
<dbReference type="AlphaFoldDB" id="Q1LKB2"/>
<keyword evidence="2" id="KW-1185">Reference proteome</keyword>
<proteinExistence type="predicted"/>
<dbReference type="KEGG" id="rme:Rmet_2537"/>
<reference evidence="2" key="1">
    <citation type="journal article" date="2010" name="PLoS ONE">
        <title>The complete genome sequence of Cupriavidus metallidurans strain CH34, a master survivalist in harsh and anthropogenic environments.</title>
        <authorList>
            <person name="Janssen P.J."/>
            <person name="Van Houdt R."/>
            <person name="Moors H."/>
            <person name="Monsieurs P."/>
            <person name="Morin N."/>
            <person name="Michaux A."/>
            <person name="Benotmane M.A."/>
            <person name="Leys N."/>
            <person name="Vallaeys T."/>
            <person name="Lapidus A."/>
            <person name="Monchy S."/>
            <person name="Medigue C."/>
            <person name="Taghavi S."/>
            <person name="McCorkle S."/>
            <person name="Dunn J."/>
            <person name="van der Lelie D."/>
            <person name="Mergeay M."/>
        </authorList>
    </citation>
    <scope>NUCLEOTIDE SEQUENCE [LARGE SCALE GENOMIC DNA]</scope>
    <source>
        <strain evidence="2">ATCC 43123 / DSM 2839 / NBRC 102507 / CH34</strain>
    </source>
</reference>
<evidence type="ECO:0000313" key="1">
    <source>
        <dbReference type="EMBL" id="ABF09414.1"/>
    </source>
</evidence>
<protein>
    <submittedName>
        <fullName evidence="1">Uncharacterized protein</fullName>
    </submittedName>
</protein>
<accession>Q1LKB2</accession>
<dbReference type="EMBL" id="CP000352">
    <property type="protein sequence ID" value="ABF09414.1"/>
    <property type="molecule type" value="Genomic_DNA"/>
</dbReference>
<dbReference type="Proteomes" id="UP000002429">
    <property type="component" value="Chromosome"/>
</dbReference>
<organism evidence="1 2">
    <name type="scientific">Cupriavidus metallidurans (strain ATCC 43123 / DSM 2839 / NBRC 102507 / CH34)</name>
    <name type="common">Ralstonia metallidurans</name>
    <dbReference type="NCBI Taxonomy" id="266264"/>
    <lineage>
        <taxon>Bacteria</taxon>
        <taxon>Pseudomonadati</taxon>
        <taxon>Pseudomonadota</taxon>
        <taxon>Betaproteobacteria</taxon>
        <taxon>Burkholderiales</taxon>
        <taxon>Burkholderiaceae</taxon>
        <taxon>Cupriavidus</taxon>
    </lineage>
</organism>
<gene>
    <name evidence="1" type="ordered locus">Rmet_2537</name>
</gene>
<dbReference type="HOGENOM" id="CLU_1183441_0_0_4"/>
<evidence type="ECO:0000313" key="2">
    <source>
        <dbReference type="Proteomes" id="UP000002429"/>
    </source>
</evidence>
<sequence length="249" mass="27775">MRRSTYADSARDCATAQRGRLQPRLSALIAEVRALRRELELMLALYAMPDPREVMACRAQLLDQWIQQAQGRRQLVCLACAAEEGVLTRHHLELGQQTASTTSDRALRALYWASVQRWSRLPVAGQPRTSAPVVRRYASKIVAADMCEKCCELRHDARRFAPHEALAPLAPLALEHDEMHRTDQAVTMSRYDCMACATRWVRRVLPWEPFVSWSVVQSDVASAATPPGPLHALTAMAVGKHSGLVPSSL</sequence>